<evidence type="ECO:0000313" key="2">
    <source>
        <dbReference type="EMBL" id="RKD21846.1"/>
    </source>
</evidence>
<dbReference type="RefSeq" id="WP_120190964.1">
    <property type="nucleotide sequence ID" value="NZ_MCHY01000011.1"/>
</dbReference>
<comment type="caution">
    <text evidence="2">The sequence shown here is derived from an EMBL/GenBank/DDBJ whole genome shotgun (WGS) entry which is preliminary data.</text>
</comment>
<dbReference type="AlphaFoldDB" id="A0A419SET9"/>
<feature type="chain" id="PRO_5038355076" description="4Fe-4S ferredoxin-type domain-containing protein" evidence="1">
    <location>
        <begin position="20"/>
        <end position="228"/>
    </location>
</feature>
<feature type="signal peptide" evidence="1">
    <location>
        <begin position="1"/>
        <end position="19"/>
    </location>
</feature>
<protein>
    <recommendedName>
        <fullName evidence="4">4Fe-4S ferredoxin-type domain-containing protein</fullName>
    </recommendedName>
</protein>
<evidence type="ECO:0000256" key="1">
    <source>
        <dbReference type="SAM" id="SignalP"/>
    </source>
</evidence>
<evidence type="ECO:0008006" key="4">
    <source>
        <dbReference type="Google" id="ProtNLM"/>
    </source>
</evidence>
<keyword evidence="1" id="KW-0732">Signal</keyword>
<dbReference type="EMBL" id="MCHY01000011">
    <property type="protein sequence ID" value="RKD21846.1"/>
    <property type="molecule type" value="Genomic_DNA"/>
</dbReference>
<dbReference type="InterPro" id="IPR047750">
    <property type="entry name" value="YdjY-like"/>
</dbReference>
<accession>A0A419SET9</accession>
<dbReference type="PROSITE" id="PS51257">
    <property type="entry name" value="PROKAR_LIPOPROTEIN"/>
    <property type="match status" value="1"/>
</dbReference>
<evidence type="ECO:0000313" key="3">
    <source>
        <dbReference type="Proteomes" id="UP000284219"/>
    </source>
</evidence>
<proteinExistence type="predicted"/>
<name>A0A419SET9_9BACL</name>
<organism evidence="2 3">
    <name type="scientific">Ammoniphilus oxalaticus</name>
    <dbReference type="NCBI Taxonomy" id="66863"/>
    <lineage>
        <taxon>Bacteria</taxon>
        <taxon>Bacillati</taxon>
        <taxon>Bacillota</taxon>
        <taxon>Bacilli</taxon>
        <taxon>Bacillales</taxon>
        <taxon>Paenibacillaceae</taxon>
        <taxon>Aneurinibacillus group</taxon>
        <taxon>Ammoniphilus</taxon>
    </lineage>
</organism>
<gene>
    <name evidence="2" type="ORF">BEP19_14665</name>
</gene>
<sequence length="228" mass="24293">MKKVLGVVLVGLLTIGLTACGGGQQSSSDGQELSVKGAQTLPEEGVEVSKDHPLVIDKEARTVKVYATVNGKYTVEPTRHGLNFHEGKYGDEALFTSFANQTNFHDALVEIEAEPGNNLAGKSKDEFIEGDDLVVSVSWDGAEKDYDISEVVNVSTGNPINYKFGGNRDNANSYFTGCLACFDSCSVGVTSNSSEPVNAFDSKQADFVGNKDVLPEDGTPVIVTFALK</sequence>
<keyword evidence="3" id="KW-1185">Reference proteome</keyword>
<reference evidence="2 3" key="1">
    <citation type="submission" date="2016-08" db="EMBL/GenBank/DDBJ databases">
        <title>Novel Firmicute Genomes.</title>
        <authorList>
            <person name="Poppleton D.I."/>
            <person name="Gribaldo S."/>
        </authorList>
    </citation>
    <scope>NUCLEOTIDE SEQUENCE [LARGE SCALE GENOMIC DNA]</scope>
    <source>
        <strain evidence="2 3">RAOx-1</strain>
    </source>
</reference>
<dbReference type="NCBIfam" id="NF040466">
    <property type="entry name" value="ydjY_domain"/>
    <property type="match status" value="1"/>
</dbReference>
<dbReference type="Proteomes" id="UP000284219">
    <property type="component" value="Unassembled WGS sequence"/>
</dbReference>
<dbReference type="OrthoDB" id="6571992at2"/>